<comment type="caution">
    <text evidence="1">The sequence shown here is derived from an EMBL/GenBank/DDBJ whole genome shotgun (WGS) entry which is preliminary data.</text>
</comment>
<proteinExistence type="predicted"/>
<sequence length="61" mass="7475">DKNDYNPFQLIDNVDHQIIIYTLSIIRYIRRDTYYNNIVDMNDEKMHAQTFVCMIFIYADH</sequence>
<name>A0A922IDI1_DERFA</name>
<organism evidence="1 2">
    <name type="scientific">Dermatophagoides farinae</name>
    <name type="common">American house dust mite</name>
    <dbReference type="NCBI Taxonomy" id="6954"/>
    <lineage>
        <taxon>Eukaryota</taxon>
        <taxon>Metazoa</taxon>
        <taxon>Ecdysozoa</taxon>
        <taxon>Arthropoda</taxon>
        <taxon>Chelicerata</taxon>
        <taxon>Arachnida</taxon>
        <taxon>Acari</taxon>
        <taxon>Acariformes</taxon>
        <taxon>Sarcoptiformes</taxon>
        <taxon>Astigmata</taxon>
        <taxon>Psoroptidia</taxon>
        <taxon>Analgoidea</taxon>
        <taxon>Pyroglyphidae</taxon>
        <taxon>Dermatophagoidinae</taxon>
        <taxon>Dermatophagoides</taxon>
    </lineage>
</organism>
<protein>
    <submittedName>
        <fullName evidence="1">Uncharacterized protein</fullName>
    </submittedName>
</protein>
<reference evidence="1" key="1">
    <citation type="submission" date="2013-05" db="EMBL/GenBank/DDBJ databases">
        <authorList>
            <person name="Yim A.K.Y."/>
            <person name="Chan T.F."/>
            <person name="Ji K.M."/>
            <person name="Liu X.Y."/>
            <person name="Zhou J.W."/>
            <person name="Li R.Q."/>
            <person name="Yang K.Y."/>
            <person name="Li J."/>
            <person name="Li M."/>
            <person name="Law P.T.W."/>
            <person name="Wu Y.L."/>
            <person name="Cai Z.L."/>
            <person name="Qin H."/>
            <person name="Bao Y."/>
            <person name="Leung R.K.K."/>
            <person name="Ng P.K.S."/>
            <person name="Zou J."/>
            <person name="Zhong X.J."/>
            <person name="Ran P.X."/>
            <person name="Zhong N.S."/>
            <person name="Liu Z.G."/>
            <person name="Tsui S.K.W."/>
        </authorList>
    </citation>
    <scope>NUCLEOTIDE SEQUENCE</scope>
    <source>
        <strain evidence="1">Derf</strain>
        <tissue evidence="1">Whole organism</tissue>
    </source>
</reference>
<dbReference type="AlphaFoldDB" id="A0A922IDI1"/>
<evidence type="ECO:0000313" key="1">
    <source>
        <dbReference type="EMBL" id="KAH9528722.1"/>
    </source>
</evidence>
<evidence type="ECO:0000313" key="2">
    <source>
        <dbReference type="Proteomes" id="UP000790347"/>
    </source>
</evidence>
<feature type="non-terminal residue" evidence="1">
    <location>
        <position position="61"/>
    </location>
</feature>
<keyword evidence="2" id="KW-1185">Reference proteome</keyword>
<feature type="non-terminal residue" evidence="1">
    <location>
        <position position="1"/>
    </location>
</feature>
<dbReference type="EMBL" id="ASGP02000001">
    <property type="protein sequence ID" value="KAH9528722.1"/>
    <property type="molecule type" value="Genomic_DNA"/>
</dbReference>
<dbReference type="Proteomes" id="UP000790347">
    <property type="component" value="Unassembled WGS sequence"/>
</dbReference>
<gene>
    <name evidence="1" type="ORF">DERF_002640</name>
</gene>
<accession>A0A922IDI1</accession>
<reference evidence="1" key="2">
    <citation type="journal article" date="2022" name="Res Sq">
        <title>Comparative Genomics Reveals Insights into the Divergent Evolution of Astigmatic Mites and Household Pest Adaptations.</title>
        <authorList>
            <person name="Xiong Q."/>
            <person name="Wan A.T.-Y."/>
            <person name="Liu X.-Y."/>
            <person name="Fung C.S.-H."/>
            <person name="Xiao X."/>
            <person name="Malainual N."/>
            <person name="Hou J."/>
            <person name="Wang L."/>
            <person name="Wang M."/>
            <person name="Yang K."/>
            <person name="Cui Y."/>
            <person name="Leung E."/>
            <person name="Nong W."/>
            <person name="Shin S.-K."/>
            <person name="Au S."/>
            <person name="Jeong K.Y."/>
            <person name="Chew F.T."/>
            <person name="Hui J."/>
            <person name="Leung T.F."/>
            <person name="Tungtrongchitr A."/>
            <person name="Zhong N."/>
            <person name="Liu Z."/>
            <person name="Tsui S."/>
        </authorList>
    </citation>
    <scope>NUCLEOTIDE SEQUENCE</scope>
    <source>
        <strain evidence="1">Derf</strain>
        <tissue evidence="1">Whole organism</tissue>
    </source>
</reference>